<dbReference type="PANTHER" id="PTHR46268:SF6">
    <property type="entry name" value="UNIVERSAL STRESS PROTEIN UP12"/>
    <property type="match status" value="1"/>
</dbReference>
<dbReference type="InterPro" id="IPR036010">
    <property type="entry name" value="2Fe-2S_ferredoxin-like_sf"/>
</dbReference>
<evidence type="ECO:0000313" key="3">
    <source>
        <dbReference type="EMBL" id="AXR77416.1"/>
    </source>
</evidence>
<gene>
    <name evidence="3" type="ORF">AArc1_1075</name>
</gene>
<dbReference type="SUPFAM" id="SSF52402">
    <property type="entry name" value="Adenine nucleotide alpha hydrolases-like"/>
    <property type="match status" value="2"/>
</dbReference>
<dbReference type="SUPFAM" id="SSF54292">
    <property type="entry name" value="2Fe-2S ferredoxin-like"/>
    <property type="match status" value="1"/>
</dbReference>
<protein>
    <submittedName>
        <fullName evidence="3">Ferredoxin</fullName>
    </submittedName>
</protein>
<dbReference type="PROSITE" id="PS51085">
    <property type="entry name" value="2FE2S_FER_2"/>
    <property type="match status" value="1"/>
</dbReference>
<dbReference type="CDD" id="cd00207">
    <property type="entry name" value="fer2"/>
    <property type="match status" value="1"/>
</dbReference>
<dbReference type="EMBL" id="CP024047">
    <property type="protein sequence ID" value="AXR77416.1"/>
    <property type="molecule type" value="Genomic_DNA"/>
</dbReference>
<dbReference type="Proteomes" id="UP000258707">
    <property type="component" value="Chromosome"/>
</dbReference>
<dbReference type="AlphaFoldDB" id="A0A346PD21"/>
<accession>A0A346PD21</accession>
<dbReference type="Pfam" id="PF00111">
    <property type="entry name" value="Fer2"/>
    <property type="match status" value="1"/>
</dbReference>
<organism evidence="3 4">
    <name type="scientific">Natrarchaeobaculum sulfurireducens</name>
    <dbReference type="NCBI Taxonomy" id="2044521"/>
    <lineage>
        <taxon>Archaea</taxon>
        <taxon>Methanobacteriati</taxon>
        <taxon>Methanobacteriota</taxon>
        <taxon>Stenosarchaea group</taxon>
        <taxon>Halobacteria</taxon>
        <taxon>Halobacteriales</taxon>
        <taxon>Natrialbaceae</taxon>
        <taxon>Natrarchaeobaculum</taxon>
    </lineage>
</organism>
<dbReference type="Gene3D" id="3.10.20.30">
    <property type="match status" value="1"/>
</dbReference>
<dbReference type="Pfam" id="PF00582">
    <property type="entry name" value="Usp"/>
    <property type="match status" value="2"/>
</dbReference>
<dbReference type="PANTHER" id="PTHR46268">
    <property type="entry name" value="STRESS RESPONSE PROTEIN NHAX"/>
    <property type="match status" value="1"/>
</dbReference>
<dbReference type="NCBIfam" id="NF041393">
    <property type="entry name" value="Frdxn_Halo"/>
    <property type="match status" value="1"/>
</dbReference>
<dbReference type="InterPro" id="IPR053441">
    <property type="entry name" value="2Fe2S_Ferredoxin"/>
</dbReference>
<dbReference type="KEGG" id="nan:AArc1_1075"/>
<dbReference type="InterPro" id="IPR012675">
    <property type="entry name" value="Beta-grasp_dom_sf"/>
</dbReference>
<evidence type="ECO:0000256" key="1">
    <source>
        <dbReference type="ARBA" id="ARBA00008791"/>
    </source>
</evidence>
<feature type="domain" description="2Fe-2S ferredoxin-type" evidence="2">
    <location>
        <begin position="333"/>
        <end position="424"/>
    </location>
</feature>
<name>A0A346PD21_9EURY</name>
<comment type="similarity">
    <text evidence="1">Belongs to the universal stress protein A family.</text>
</comment>
<dbReference type="CDD" id="cd00293">
    <property type="entry name" value="USP-like"/>
    <property type="match status" value="2"/>
</dbReference>
<proteinExistence type="inferred from homology"/>
<evidence type="ECO:0000313" key="4">
    <source>
        <dbReference type="Proteomes" id="UP000258707"/>
    </source>
</evidence>
<dbReference type="GO" id="GO:0051536">
    <property type="term" value="F:iron-sulfur cluster binding"/>
    <property type="evidence" value="ECO:0007669"/>
    <property type="project" value="InterPro"/>
</dbReference>
<dbReference type="InterPro" id="IPR001041">
    <property type="entry name" value="2Fe-2S_ferredoxin-type"/>
</dbReference>
<dbReference type="InterPro" id="IPR006016">
    <property type="entry name" value="UspA"/>
</dbReference>
<reference evidence="4" key="1">
    <citation type="submission" date="2017-10" db="EMBL/GenBank/DDBJ databases">
        <title>Phenotypic and genomic properties of facultatively anaerobic sulfur-reducing natronoarchaea from hypersaline soda lakes.</title>
        <authorList>
            <person name="Sorokin D.Y."/>
            <person name="Kublanov I.V."/>
            <person name="Roman P."/>
            <person name="Sinninghe Damste J.S."/>
            <person name="Golyshin P.N."/>
            <person name="Rojo D."/>
            <person name="Ciordia S."/>
            <person name="Mena Md.C."/>
            <person name="Ferrer M."/>
            <person name="Messina E."/>
            <person name="Smedile F."/>
            <person name="La Spada G."/>
            <person name="La Cono V."/>
            <person name="Yakimov M.M."/>
        </authorList>
    </citation>
    <scope>NUCLEOTIDE SEQUENCE [LARGE SCALE GENOMIC DNA]</scope>
    <source>
        <strain evidence="4">AArc1</strain>
    </source>
</reference>
<sequence>MWSVLEVFQSERGTALEMYETILVPTDGSPVATDAGTYALSLAERFDAAIHVVSVLEGGLVGDDGEDESERAVDELAERAADRGLEVTTELREEGDAVHDELLESADEREADLIVMGTTGRSGLGRFLLGSVAEQTLQESSVPVATVHEETDVEGALDRVLVPIDGSHSATTALEHAIDLTVATGTRLHLVHVSDEEPIEGVEPFDVAETATDGEDIEPVGLEPVDDALERIRRSDLEVVDVSIPSGRVDQRILASAATHDADCIVMGTHGETGLRRYLLGSTTERVVRFAGVPVIGISAPRSETVTVEYLDYQVIDDRGWSLEDADLLERAADADLDADAHGTLEVSREEYVLDAAEAAGLDWPYYCRAGGCVNCTAVVLEGDLEMDVQRSLSNEEVEQRGFRLTCVATPASDSVTLVYGAKHLDELRDRVV</sequence>
<dbReference type="InterPro" id="IPR014729">
    <property type="entry name" value="Rossmann-like_a/b/a_fold"/>
</dbReference>
<dbReference type="PRINTS" id="PR01438">
    <property type="entry name" value="UNVRSLSTRESS"/>
</dbReference>
<dbReference type="Gene3D" id="3.40.50.620">
    <property type="entry name" value="HUPs"/>
    <property type="match status" value="2"/>
</dbReference>
<dbReference type="InterPro" id="IPR006015">
    <property type="entry name" value="Universal_stress_UspA"/>
</dbReference>
<evidence type="ECO:0000259" key="2">
    <source>
        <dbReference type="PROSITE" id="PS51085"/>
    </source>
</evidence>